<evidence type="ECO:0000256" key="6">
    <source>
        <dbReference type="RuleBase" id="RU000406"/>
    </source>
</evidence>
<dbReference type="OrthoDB" id="10019596at2759"/>
<dbReference type="Pfam" id="PF00049">
    <property type="entry name" value="Insulin"/>
    <property type="match status" value="1"/>
</dbReference>
<dbReference type="Gene3D" id="1.10.100.10">
    <property type="entry name" value="Insulin-like"/>
    <property type="match status" value="1"/>
</dbReference>
<dbReference type="GO" id="GO:0005576">
    <property type="term" value="C:extracellular region"/>
    <property type="evidence" value="ECO:0007669"/>
    <property type="project" value="UniProtKB-SubCell"/>
</dbReference>
<dbReference type="PRINTS" id="PR00276">
    <property type="entry name" value="INSULINFAMLY"/>
</dbReference>
<name>I3VNA0_AMPAM</name>
<dbReference type="PANTHER" id="PTHR13647">
    <property type="entry name" value="INSULIN-LIKE PEPTIDE 2-RELATED"/>
    <property type="match status" value="1"/>
</dbReference>
<keyword evidence="6" id="KW-0964">Secreted</keyword>
<accession>I3VNA0</accession>
<evidence type="ECO:0000256" key="2">
    <source>
        <dbReference type="ARBA" id="ARBA00011207"/>
    </source>
</evidence>
<evidence type="ECO:0000256" key="4">
    <source>
        <dbReference type="ARBA" id="ARBA00022729"/>
    </source>
</evidence>
<evidence type="ECO:0000256" key="3">
    <source>
        <dbReference type="ARBA" id="ARBA00022685"/>
    </source>
</evidence>
<feature type="region of interest" description="Disordered" evidence="7">
    <location>
        <begin position="60"/>
        <end position="84"/>
    </location>
</feature>
<evidence type="ECO:0000256" key="1">
    <source>
        <dbReference type="ARBA" id="ARBA00009034"/>
    </source>
</evidence>
<comment type="similarity">
    <text evidence="1 6">Belongs to the insulin family.</text>
</comment>
<keyword evidence="3" id="KW-0165">Cleavage on pair of basic residues</keyword>
<dbReference type="InterPro" id="IPR022352">
    <property type="entry name" value="Ins/IGF/rlx"/>
</dbReference>
<proteinExistence type="evidence at transcript level"/>
<evidence type="ECO:0000256" key="8">
    <source>
        <dbReference type="SAM" id="SignalP"/>
    </source>
</evidence>
<dbReference type="SUPFAM" id="SSF56994">
    <property type="entry name" value="Insulin-like"/>
    <property type="match status" value="1"/>
</dbReference>
<comment type="subcellular location">
    <subcellularLocation>
        <location evidence="6">Secreted</location>
    </subcellularLocation>
</comment>
<dbReference type="EMBL" id="JQ864199">
    <property type="protein sequence ID" value="AFK81937.1"/>
    <property type="molecule type" value="mRNA"/>
</dbReference>
<dbReference type="PANTHER" id="PTHR13647:SF4">
    <property type="entry name" value="INSULIN-LIKE PEPTIDE 1-RELATED"/>
    <property type="match status" value="1"/>
</dbReference>
<feature type="signal peptide" evidence="8">
    <location>
        <begin position="1"/>
        <end position="18"/>
    </location>
</feature>
<dbReference type="GO" id="GO:0005179">
    <property type="term" value="F:hormone activity"/>
    <property type="evidence" value="ECO:0007669"/>
    <property type="project" value="InterPro"/>
</dbReference>
<dbReference type="AlphaFoldDB" id="I3VNA0"/>
<sequence length="126" mass="13812">MAQLRHVLFMMLLGAVSTDIASGSSSWKRPVDKRGPAMHFCGPSLADALEMVCEFGMGKRSRTAPRQNLLRPEFSGGHLSTSSASTMPYYQTQLYQSADSRTKRSPGIVEECCLNPCTLSTLAQYC</sequence>
<comment type="subunit">
    <text evidence="2">Heterodimer of a B chain and an A chain linked by two disulfide bonds.</text>
</comment>
<keyword evidence="4 8" id="KW-0732">Signal</keyword>
<evidence type="ECO:0000256" key="7">
    <source>
        <dbReference type="SAM" id="MobiDB-lite"/>
    </source>
</evidence>
<reference evidence="10" key="1">
    <citation type="submission" date="2012-03" db="EMBL/GenBank/DDBJ databases">
        <authorList>
            <person name="Yan X."/>
        </authorList>
    </citation>
    <scope>NUCLEOTIDE SEQUENCE</scope>
</reference>
<dbReference type="SMART" id="SM00078">
    <property type="entry name" value="IlGF"/>
    <property type="match status" value="1"/>
</dbReference>
<keyword evidence="5" id="KW-1015">Disulfide bond</keyword>
<dbReference type="InterPro" id="IPR022353">
    <property type="entry name" value="Insulin_CS"/>
</dbReference>
<feature type="domain" description="Insulin-like" evidence="9">
    <location>
        <begin position="38"/>
        <end position="126"/>
    </location>
</feature>
<dbReference type="InterPro" id="IPR016179">
    <property type="entry name" value="Insulin-like"/>
</dbReference>
<organism evidence="10">
    <name type="scientific">Amphibalanus amphitrite</name>
    <name type="common">Striped barnacle</name>
    <name type="synonym">Balanus amphitrite</name>
    <dbReference type="NCBI Taxonomy" id="1232801"/>
    <lineage>
        <taxon>Eukaryota</taxon>
        <taxon>Metazoa</taxon>
        <taxon>Ecdysozoa</taxon>
        <taxon>Arthropoda</taxon>
        <taxon>Crustacea</taxon>
        <taxon>Multicrustacea</taxon>
        <taxon>Cirripedia</taxon>
        <taxon>Thoracica</taxon>
        <taxon>Thoracicalcarea</taxon>
        <taxon>Balanomorpha</taxon>
        <taxon>Balanoidea</taxon>
        <taxon>Balanidae</taxon>
        <taxon>Amphibalaninae</taxon>
        <taxon>Amphibalanus</taxon>
    </lineage>
</organism>
<evidence type="ECO:0000256" key="5">
    <source>
        <dbReference type="ARBA" id="ARBA00023157"/>
    </source>
</evidence>
<dbReference type="PROSITE" id="PS00262">
    <property type="entry name" value="INSULIN"/>
    <property type="match status" value="1"/>
</dbReference>
<evidence type="ECO:0000259" key="9">
    <source>
        <dbReference type="SMART" id="SM00078"/>
    </source>
</evidence>
<feature type="chain" id="PRO_5003681418" evidence="8">
    <location>
        <begin position="19"/>
        <end position="126"/>
    </location>
</feature>
<dbReference type="InterPro" id="IPR036438">
    <property type="entry name" value="Insulin-like_sf"/>
</dbReference>
<evidence type="ECO:0000313" key="10">
    <source>
        <dbReference type="EMBL" id="AFK81937.1"/>
    </source>
</evidence>
<protein>
    <submittedName>
        <fullName evidence="10">Insulin-related peptide</fullName>
    </submittedName>
</protein>